<evidence type="ECO:0000256" key="7">
    <source>
        <dbReference type="ARBA" id="ARBA00023136"/>
    </source>
</evidence>
<evidence type="ECO:0000256" key="3">
    <source>
        <dbReference type="ARBA" id="ARBA00022475"/>
    </source>
</evidence>
<keyword evidence="5 9" id="KW-0812">Transmembrane</keyword>
<accession>A0A1N7PJW7</accession>
<evidence type="ECO:0000256" key="8">
    <source>
        <dbReference type="ARBA" id="ARBA00038436"/>
    </source>
</evidence>
<evidence type="ECO:0000256" key="4">
    <source>
        <dbReference type="ARBA" id="ARBA00022519"/>
    </source>
</evidence>
<feature type="domain" description="Tripartite ATP-independent periplasmic transporters DctQ component" evidence="10">
    <location>
        <begin position="27"/>
        <end position="157"/>
    </location>
</feature>
<dbReference type="EMBL" id="FTOQ01000016">
    <property type="protein sequence ID" value="SIT10882.1"/>
    <property type="molecule type" value="Genomic_DNA"/>
</dbReference>
<organism evidence="11 12">
    <name type="scientific">Roseivivax lentus</name>
    <dbReference type="NCBI Taxonomy" id="633194"/>
    <lineage>
        <taxon>Bacteria</taxon>
        <taxon>Pseudomonadati</taxon>
        <taxon>Pseudomonadota</taxon>
        <taxon>Alphaproteobacteria</taxon>
        <taxon>Rhodobacterales</taxon>
        <taxon>Roseobacteraceae</taxon>
        <taxon>Roseivivax</taxon>
    </lineage>
</organism>
<proteinExistence type="inferred from homology"/>
<dbReference type="PANTHER" id="PTHR35011">
    <property type="entry name" value="2,3-DIKETO-L-GULONATE TRAP TRANSPORTER SMALL PERMEASE PROTEIN YIAM"/>
    <property type="match status" value="1"/>
</dbReference>
<dbReference type="GO" id="GO:0015740">
    <property type="term" value="P:C4-dicarboxylate transport"/>
    <property type="evidence" value="ECO:0007669"/>
    <property type="project" value="TreeGrafter"/>
</dbReference>
<feature type="transmembrane region" description="Helical" evidence="9">
    <location>
        <begin position="91"/>
        <end position="110"/>
    </location>
</feature>
<gene>
    <name evidence="11" type="ORF">SAMN05421759_11668</name>
</gene>
<keyword evidence="7 9" id="KW-0472">Membrane</keyword>
<reference evidence="12" key="1">
    <citation type="submission" date="2017-01" db="EMBL/GenBank/DDBJ databases">
        <authorList>
            <person name="Varghese N."/>
            <person name="Submissions S."/>
        </authorList>
    </citation>
    <scope>NUCLEOTIDE SEQUENCE [LARGE SCALE GENOMIC DNA]</scope>
    <source>
        <strain evidence="12">DSM 29430</strain>
    </source>
</reference>
<evidence type="ECO:0000313" key="12">
    <source>
        <dbReference type="Proteomes" id="UP000186684"/>
    </source>
</evidence>
<feature type="transmembrane region" description="Helical" evidence="9">
    <location>
        <begin position="12"/>
        <end position="32"/>
    </location>
</feature>
<evidence type="ECO:0000256" key="9">
    <source>
        <dbReference type="RuleBase" id="RU369079"/>
    </source>
</evidence>
<comment type="function">
    <text evidence="9">Part of the tripartite ATP-independent periplasmic (TRAP) transport system.</text>
</comment>
<dbReference type="GO" id="GO:0022857">
    <property type="term" value="F:transmembrane transporter activity"/>
    <property type="evidence" value="ECO:0007669"/>
    <property type="project" value="UniProtKB-UniRule"/>
</dbReference>
<keyword evidence="3" id="KW-1003">Cell membrane</keyword>
<sequence length="173" mass="18700">MDRTLALIDRLSRLAESAAVALIFGYCALMLVEVVARSQAQSFSFTWEFSQYAMAALFALASGPAIRAGVHVRITLVTERLPRRLRTGLDVAANVAALGIVALIVSAMATKVGTSYDRDILATSVTQTPLWIPQALVLWGMAQLWLDLAARAARRLTGRQTEIRDADAEPGDA</sequence>
<keyword evidence="2 9" id="KW-0813">Transport</keyword>
<keyword evidence="4 9" id="KW-0997">Cell inner membrane</keyword>
<dbReference type="PANTHER" id="PTHR35011:SF10">
    <property type="entry name" value="TRAP TRANSPORTER SMALL PERMEASE PROTEIN"/>
    <property type="match status" value="1"/>
</dbReference>
<feature type="transmembrane region" description="Helical" evidence="9">
    <location>
        <begin position="130"/>
        <end position="150"/>
    </location>
</feature>
<dbReference type="STRING" id="633194.SAMN05421759_11668"/>
<comment type="similarity">
    <text evidence="8 9">Belongs to the TRAP transporter small permease family.</text>
</comment>
<dbReference type="GO" id="GO:0005886">
    <property type="term" value="C:plasma membrane"/>
    <property type="evidence" value="ECO:0007669"/>
    <property type="project" value="UniProtKB-SubCell"/>
</dbReference>
<dbReference type="AlphaFoldDB" id="A0A1N7PJW7"/>
<keyword evidence="12" id="KW-1185">Reference proteome</keyword>
<evidence type="ECO:0000256" key="5">
    <source>
        <dbReference type="ARBA" id="ARBA00022692"/>
    </source>
</evidence>
<dbReference type="OrthoDB" id="9797534at2"/>
<comment type="subunit">
    <text evidence="9">The complex comprises the extracytoplasmic solute receptor protein and the two transmembrane proteins.</text>
</comment>
<evidence type="ECO:0000259" key="10">
    <source>
        <dbReference type="Pfam" id="PF04290"/>
    </source>
</evidence>
<protein>
    <recommendedName>
        <fullName evidence="9">TRAP transporter small permease protein</fullName>
    </recommendedName>
</protein>
<keyword evidence="6 9" id="KW-1133">Transmembrane helix</keyword>
<name>A0A1N7PJW7_9RHOB</name>
<evidence type="ECO:0000256" key="2">
    <source>
        <dbReference type="ARBA" id="ARBA00022448"/>
    </source>
</evidence>
<evidence type="ECO:0000313" key="11">
    <source>
        <dbReference type="EMBL" id="SIT10882.1"/>
    </source>
</evidence>
<evidence type="ECO:0000256" key="6">
    <source>
        <dbReference type="ARBA" id="ARBA00022989"/>
    </source>
</evidence>
<dbReference type="Pfam" id="PF04290">
    <property type="entry name" value="DctQ"/>
    <property type="match status" value="1"/>
</dbReference>
<feature type="transmembrane region" description="Helical" evidence="9">
    <location>
        <begin position="52"/>
        <end position="70"/>
    </location>
</feature>
<dbReference type="Proteomes" id="UP000186684">
    <property type="component" value="Unassembled WGS sequence"/>
</dbReference>
<evidence type="ECO:0000256" key="1">
    <source>
        <dbReference type="ARBA" id="ARBA00004429"/>
    </source>
</evidence>
<dbReference type="InterPro" id="IPR055348">
    <property type="entry name" value="DctQ"/>
</dbReference>
<dbReference type="RefSeq" id="WP_076450245.1">
    <property type="nucleotide sequence ID" value="NZ_FTOQ01000016.1"/>
</dbReference>
<dbReference type="InterPro" id="IPR007387">
    <property type="entry name" value="TRAP_DctQ"/>
</dbReference>
<comment type="subcellular location">
    <subcellularLocation>
        <location evidence="1 9">Cell inner membrane</location>
        <topology evidence="1 9">Multi-pass membrane protein</topology>
    </subcellularLocation>
</comment>